<dbReference type="AlphaFoldDB" id="A0A6J2XX22"/>
<feature type="region of interest" description="Disordered" evidence="1">
    <location>
        <begin position="133"/>
        <end position="152"/>
    </location>
</feature>
<dbReference type="RefSeq" id="XP_030756022.1">
    <property type="nucleotide sequence ID" value="XM_030900162.1"/>
</dbReference>
<evidence type="ECO:0000313" key="2">
    <source>
        <dbReference type="Proteomes" id="UP000504635"/>
    </source>
</evidence>
<evidence type="ECO:0000313" key="3">
    <source>
        <dbReference type="RefSeq" id="XP_030756022.1"/>
    </source>
</evidence>
<evidence type="ECO:0000256" key="1">
    <source>
        <dbReference type="SAM" id="MobiDB-lite"/>
    </source>
</evidence>
<proteinExistence type="predicted"/>
<name>A0A6J2XX22_SITOR</name>
<accession>A0A6J2XX22</accession>
<sequence>MALAVAEQDKEYVIVDFPEESSEGIISMALISSTWIFEKQGALYCYWPSYLKSTLSREKTVKNHLPLVKEKCVECQVIVKYHDVNYDKTVWKLRKMEVEESQSELESELDNAPSSGKKSRQVLKKNDYVYYDSDENDEDELPPPPKFPPKKKIANLEPVRELYLSPEPDQNEGSKKNVTTFQQLLQPVPEVQCNLGPSEASSYTQASSRKEGSFTRCCCEKNKNILERILRDITIIKTDLKNLTIRSNNDKVTNNMETLDTELMNFKSYNEIYDFGTKLGNDQEFYNRMLTLLSLLGGKDYQECTRRILGTLLNHELAIKVNWIGANDKGSFQKLPYVLKLIYGAVRRNSMCSNATNSEIDQAIKNWIKNAADREGGRANRKKKQN</sequence>
<dbReference type="KEGG" id="soy:115882241"/>
<dbReference type="OrthoDB" id="6762126at2759"/>
<reference evidence="3" key="1">
    <citation type="submission" date="2025-08" db="UniProtKB">
        <authorList>
            <consortium name="RefSeq"/>
        </authorList>
    </citation>
    <scope>IDENTIFICATION</scope>
    <source>
        <tissue evidence="3">Gonads</tissue>
    </source>
</reference>
<dbReference type="InParanoid" id="A0A6J2XX22"/>
<dbReference type="Proteomes" id="UP000504635">
    <property type="component" value="Unplaced"/>
</dbReference>
<organism evidence="2 3">
    <name type="scientific">Sitophilus oryzae</name>
    <name type="common">Rice weevil</name>
    <name type="synonym">Curculio oryzae</name>
    <dbReference type="NCBI Taxonomy" id="7048"/>
    <lineage>
        <taxon>Eukaryota</taxon>
        <taxon>Metazoa</taxon>
        <taxon>Ecdysozoa</taxon>
        <taxon>Arthropoda</taxon>
        <taxon>Hexapoda</taxon>
        <taxon>Insecta</taxon>
        <taxon>Pterygota</taxon>
        <taxon>Neoptera</taxon>
        <taxon>Endopterygota</taxon>
        <taxon>Coleoptera</taxon>
        <taxon>Polyphaga</taxon>
        <taxon>Cucujiformia</taxon>
        <taxon>Curculionidae</taxon>
        <taxon>Dryophthorinae</taxon>
        <taxon>Sitophilus</taxon>
    </lineage>
</organism>
<dbReference type="PANTHER" id="PTHR34153">
    <property type="entry name" value="SI:CH211-262H13.3-RELATED-RELATED"/>
    <property type="match status" value="1"/>
</dbReference>
<protein>
    <submittedName>
        <fullName evidence="3">Uncharacterized protein LOC115882241 isoform X1</fullName>
    </submittedName>
</protein>
<dbReference type="PANTHER" id="PTHR34153:SF2">
    <property type="entry name" value="SI:CH211-262H13.3-RELATED"/>
    <property type="match status" value="1"/>
</dbReference>
<gene>
    <name evidence="3" type="primary">LOC115882241</name>
</gene>
<dbReference type="GeneID" id="115882241"/>
<keyword evidence="2" id="KW-1185">Reference proteome</keyword>